<evidence type="ECO:0000259" key="1">
    <source>
        <dbReference type="Pfam" id="PF22848"/>
    </source>
</evidence>
<reference evidence="2 3" key="1">
    <citation type="submission" date="2006-09" db="EMBL/GenBank/DDBJ databases">
        <title>Sequence and annotation of the 288-kb ATCV-1 virus that infects an endosymbiotic Chlorella strain of the heliozoon Acanthocystis turfacea.</title>
        <authorList>
            <person name="Fitzgerald L.A."/>
            <person name="Graves M.V."/>
            <person name="Li X."/>
            <person name="Pfitzner A.J.P."/>
            <person name="Hartigan J."/>
            <person name="Van Etten J.L."/>
        </authorList>
    </citation>
    <scope>NUCLEOTIDE SEQUENCE [LARGE SCALE GENOMIC DNA]</scope>
    <source>
        <strain evidence="2 3">ATCV-1</strain>
    </source>
</reference>
<proteinExistence type="predicted"/>
<dbReference type="GO" id="GO:0000272">
    <property type="term" value="P:polysaccharide catabolic process"/>
    <property type="evidence" value="ECO:0007669"/>
    <property type="project" value="TreeGrafter"/>
</dbReference>
<dbReference type="KEGG" id="vg:5470768"/>
<name>A7KA92_9PHYC</name>
<dbReference type="Proteomes" id="UP000202420">
    <property type="component" value="Segment"/>
</dbReference>
<keyword evidence="3" id="KW-1185">Reference proteome</keyword>
<dbReference type="GeneID" id="5470768"/>
<dbReference type="InterPro" id="IPR055235">
    <property type="entry name" value="ASD1_cat"/>
</dbReference>
<dbReference type="SUPFAM" id="SSF51445">
    <property type="entry name" value="(Trans)glycosidases"/>
    <property type="match status" value="1"/>
</dbReference>
<dbReference type="RefSeq" id="YP_001427313.1">
    <property type="nucleotide sequence ID" value="NC_008724.1"/>
</dbReference>
<gene>
    <name evidence="2" type="primary">Z832L</name>
    <name evidence="2" type="ORF">ATCV1_Z832L</name>
</gene>
<evidence type="ECO:0000313" key="3">
    <source>
        <dbReference type="Proteomes" id="UP000202420"/>
    </source>
</evidence>
<sequence length="479" mass="54172">MKLLCFILFSAVTMVEGARTLREVSVEISVTDTYTTSVKKRVGLSTLNIGDSDKRRSEGFVPFQAAMQDMKPGVLRFPGGIEASSYLWATAPSWQPSSHAPAFNTTSRWPNSDKSIVKDGKLVDAVNFDEFMEIAQLVEADVTIVINFESMYAEGGPAKEFLIETAVRWVRYCKEKVYKNVKYWEIGNETDMKSSYNGMTSNATLYGNDAKDFIIAMKNEDPSIIVGTNGFYKEFVQEAFDTVGEYIDFFVIHEYPFYKFTDGYANFSNGDGNYGMKYKEATEALDASTISQERKDSMFFMVTETSVIDWKVLEKGNGWMGNDVGHALAMFEMVGRLMSVEKIRGALVWTTHWVEKNITKEQEIFNILSETNEYNPIAYGILPWSKSGDGRMMQVDYDSNEIIVYAIDNGNETVVLMMNKMDHPVPIKLTPPSQKSVSRSYTFYGDTVASKTLAFEELKLEIPQMLEKLSITVVTFKNK</sequence>
<dbReference type="PANTHER" id="PTHR43576">
    <property type="entry name" value="ALPHA-L-ARABINOFURANOSIDASE C-RELATED"/>
    <property type="match status" value="1"/>
</dbReference>
<feature type="domain" description="Alpha-L-arabinofuranosidase 1 catalytic" evidence="1">
    <location>
        <begin position="66"/>
        <end position="253"/>
    </location>
</feature>
<organism evidence="2 3">
    <name type="scientific">Chlorovirus heliozoae</name>
    <dbReference type="NCBI Taxonomy" id="322019"/>
    <lineage>
        <taxon>Viruses</taxon>
        <taxon>Varidnaviria</taxon>
        <taxon>Bamfordvirae</taxon>
        <taxon>Nucleocytoviricota</taxon>
        <taxon>Megaviricetes</taxon>
        <taxon>Algavirales</taxon>
        <taxon>Phycodnaviridae</taxon>
        <taxon>Chlorovirus</taxon>
    </lineage>
</organism>
<dbReference type="InterPro" id="IPR017853">
    <property type="entry name" value="GH"/>
</dbReference>
<dbReference type="Pfam" id="PF22848">
    <property type="entry name" value="ASD1_dom"/>
    <property type="match status" value="1"/>
</dbReference>
<protein>
    <submittedName>
        <fullName evidence="2">Uncharacterized protein Z832L</fullName>
    </submittedName>
</protein>
<dbReference type="PANTHER" id="PTHR43576:SF3">
    <property type="entry name" value="ALPHA-L-ARABINOFURANOSIDASE C"/>
    <property type="match status" value="1"/>
</dbReference>
<dbReference type="EMBL" id="EF101928">
    <property type="protein sequence ID" value="ABT16966.1"/>
    <property type="molecule type" value="Genomic_DNA"/>
</dbReference>
<accession>A7KA92</accession>
<dbReference type="OrthoDB" id="30422at10239"/>
<evidence type="ECO:0000313" key="2">
    <source>
        <dbReference type="EMBL" id="ABT16966.1"/>
    </source>
</evidence>
<dbReference type="Gene3D" id="3.20.20.80">
    <property type="entry name" value="Glycosidases"/>
    <property type="match status" value="1"/>
</dbReference>